<feature type="region of interest" description="Disordered" evidence="3">
    <location>
        <begin position="1"/>
        <end position="22"/>
    </location>
</feature>
<dbReference type="GO" id="GO:0000976">
    <property type="term" value="F:transcription cis-regulatory region binding"/>
    <property type="evidence" value="ECO:0007669"/>
    <property type="project" value="TreeGrafter"/>
</dbReference>
<dbReference type="PANTHER" id="PTHR30055">
    <property type="entry name" value="HTH-TYPE TRANSCRIPTIONAL REGULATOR RUTR"/>
    <property type="match status" value="1"/>
</dbReference>
<reference evidence="5" key="1">
    <citation type="submission" date="2021-06" db="EMBL/GenBank/DDBJ databases">
        <title>Complete genome sequence of Nocardioides sp. G188.</title>
        <authorList>
            <person name="Im W.-T."/>
        </authorList>
    </citation>
    <scope>NUCLEOTIDE SEQUENCE</scope>
    <source>
        <strain evidence="5">G188</strain>
    </source>
</reference>
<evidence type="ECO:0000259" key="4">
    <source>
        <dbReference type="PROSITE" id="PS50977"/>
    </source>
</evidence>
<dbReference type="AlphaFoldDB" id="A0A975SXJ6"/>
<sequence>MPSLRNISRATQTAPPGHRRAAGDDALLDAARASIVALGWRRSTLTDVARRAGVSRMTIYRRWPDMRSLVGDLMTREWSGIAEEPSSAGSARERLADGVAATVAALRRNELFRTIVEVDPELLLPYLLERRGRTQDALLARLEAGVVEGRADGSVRAGDPALLARSVLLAAYGFGLSTATMTGDGLDAAAFDGELRALVDGYLHP</sequence>
<evidence type="ECO:0000313" key="6">
    <source>
        <dbReference type="Proteomes" id="UP000683575"/>
    </source>
</evidence>
<dbReference type="PANTHER" id="PTHR30055:SF153">
    <property type="entry name" value="HTH-TYPE TRANSCRIPTIONAL REPRESSOR RV3405C"/>
    <property type="match status" value="1"/>
</dbReference>
<dbReference type="InterPro" id="IPR001647">
    <property type="entry name" value="HTH_TetR"/>
</dbReference>
<accession>A0A975SXJ6</accession>
<proteinExistence type="predicted"/>
<name>A0A975SXJ6_9ACTN</name>
<evidence type="ECO:0000256" key="2">
    <source>
        <dbReference type="PROSITE-ProRule" id="PRU00335"/>
    </source>
</evidence>
<dbReference type="GO" id="GO:0003700">
    <property type="term" value="F:DNA-binding transcription factor activity"/>
    <property type="evidence" value="ECO:0007669"/>
    <property type="project" value="TreeGrafter"/>
</dbReference>
<feature type="domain" description="HTH tetR-type" evidence="4">
    <location>
        <begin position="21"/>
        <end position="81"/>
    </location>
</feature>
<evidence type="ECO:0000256" key="3">
    <source>
        <dbReference type="SAM" id="MobiDB-lite"/>
    </source>
</evidence>
<dbReference type="RefSeq" id="WP_216939282.1">
    <property type="nucleotide sequence ID" value="NZ_CP077062.1"/>
</dbReference>
<evidence type="ECO:0000256" key="1">
    <source>
        <dbReference type="ARBA" id="ARBA00023125"/>
    </source>
</evidence>
<feature type="DNA-binding region" description="H-T-H motif" evidence="2">
    <location>
        <begin position="44"/>
        <end position="63"/>
    </location>
</feature>
<dbReference type="PROSITE" id="PS50977">
    <property type="entry name" value="HTH_TETR_2"/>
    <property type="match status" value="1"/>
</dbReference>
<dbReference type="Proteomes" id="UP000683575">
    <property type="component" value="Chromosome"/>
</dbReference>
<evidence type="ECO:0000313" key="5">
    <source>
        <dbReference type="EMBL" id="QWZ07772.1"/>
    </source>
</evidence>
<gene>
    <name evidence="5" type="ORF">KRR39_20650</name>
</gene>
<dbReference type="InterPro" id="IPR050109">
    <property type="entry name" value="HTH-type_TetR-like_transc_reg"/>
</dbReference>
<dbReference type="EMBL" id="CP077062">
    <property type="protein sequence ID" value="QWZ07772.1"/>
    <property type="molecule type" value="Genomic_DNA"/>
</dbReference>
<keyword evidence="6" id="KW-1185">Reference proteome</keyword>
<organism evidence="5 6">
    <name type="scientific">Nocardioides panacis</name>
    <dbReference type="NCBI Taxonomy" id="2849501"/>
    <lineage>
        <taxon>Bacteria</taxon>
        <taxon>Bacillati</taxon>
        <taxon>Actinomycetota</taxon>
        <taxon>Actinomycetes</taxon>
        <taxon>Propionibacteriales</taxon>
        <taxon>Nocardioidaceae</taxon>
        <taxon>Nocardioides</taxon>
    </lineage>
</organism>
<keyword evidence="1 2" id="KW-0238">DNA-binding</keyword>
<dbReference type="Pfam" id="PF00440">
    <property type="entry name" value="TetR_N"/>
    <property type="match status" value="1"/>
</dbReference>
<dbReference type="KEGG" id="nps:KRR39_20650"/>
<feature type="compositionally biased region" description="Polar residues" evidence="3">
    <location>
        <begin position="1"/>
        <end position="14"/>
    </location>
</feature>
<protein>
    <submittedName>
        <fullName evidence="5">TetR/AcrR family transcriptional regulator</fullName>
    </submittedName>
</protein>